<dbReference type="NCBIfam" id="TIGR01930">
    <property type="entry name" value="AcCoA-C-Actrans"/>
    <property type="match status" value="1"/>
</dbReference>
<organism evidence="10 11">
    <name type="scientific">Microbacterium testaceum (strain StLB037)</name>
    <dbReference type="NCBI Taxonomy" id="979556"/>
    <lineage>
        <taxon>Bacteria</taxon>
        <taxon>Bacillati</taxon>
        <taxon>Actinomycetota</taxon>
        <taxon>Actinomycetes</taxon>
        <taxon>Micrococcales</taxon>
        <taxon>Microbacteriaceae</taxon>
        <taxon>Microbacterium</taxon>
    </lineage>
</organism>
<evidence type="ECO:0000259" key="9">
    <source>
        <dbReference type="Pfam" id="PF02803"/>
    </source>
</evidence>
<dbReference type="InterPro" id="IPR020613">
    <property type="entry name" value="Thiolase_CS"/>
</dbReference>
<dbReference type="PROSITE" id="PS00099">
    <property type="entry name" value="THIOLASE_3"/>
    <property type="match status" value="1"/>
</dbReference>
<evidence type="ECO:0000256" key="7">
    <source>
        <dbReference type="RuleBase" id="RU003557"/>
    </source>
</evidence>
<evidence type="ECO:0000256" key="3">
    <source>
        <dbReference type="ARBA" id="ARBA00022679"/>
    </source>
</evidence>
<dbReference type="Pfam" id="PF00108">
    <property type="entry name" value="Thiolase_N"/>
    <property type="match status" value="1"/>
</dbReference>
<dbReference type="GO" id="GO:0003985">
    <property type="term" value="F:acetyl-CoA C-acetyltransferase activity"/>
    <property type="evidence" value="ECO:0007669"/>
    <property type="project" value="UniProtKB-EC"/>
</dbReference>
<dbReference type="InterPro" id="IPR020615">
    <property type="entry name" value="Thiolase_acyl_enz_int_AS"/>
</dbReference>
<dbReference type="EMBL" id="FNJN01000002">
    <property type="protein sequence ID" value="SDO83174.1"/>
    <property type="molecule type" value="Genomic_DNA"/>
</dbReference>
<evidence type="ECO:0000256" key="4">
    <source>
        <dbReference type="ARBA" id="ARBA00023315"/>
    </source>
</evidence>
<dbReference type="EC" id="2.3.1.9" evidence="2"/>
<accession>A0A1H0MS51</accession>
<evidence type="ECO:0000259" key="8">
    <source>
        <dbReference type="Pfam" id="PF00108"/>
    </source>
</evidence>
<feature type="domain" description="Thiolase N-terminal" evidence="8">
    <location>
        <begin position="6"/>
        <end position="262"/>
    </location>
</feature>
<evidence type="ECO:0000256" key="2">
    <source>
        <dbReference type="ARBA" id="ARBA00012705"/>
    </source>
</evidence>
<feature type="domain" description="Thiolase C-terminal" evidence="9">
    <location>
        <begin position="270"/>
        <end position="390"/>
    </location>
</feature>
<proteinExistence type="inferred from homology"/>
<dbReference type="Pfam" id="PF02803">
    <property type="entry name" value="Thiolase_C"/>
    <property type="match status" value="1"/>
</dbReference>
<dbReference type="FunFam" id="3.40.47.10:FF:000010">
    <property type="entry name" value="Acetyl-CoA acetyltransferase (Thiolase)"/>
    <property type="match status" value="1"/>
</dbReference>
<gene>
    <name evidence="10" type="ORF">SAMN04487788_1126</name>
</gene>
<keyword evidence="3 7" id="KW-0808">Transferase</keyword>
<dbReference type="InterPro" id="IPR016039">
    <property type="entry name" value="Thiolase-like"/>
</dbReference>
<evidence type="ECO:0000313" key="10">
    <source>
        <dbReference type="EMBL" id="SDO83174.1"/>
    </source>
</evidence>
<reference evidence="10 11" key="1">
    <citation type="submission" date="2016-10" db="EMBL/GenBank/DDBJ databases">
        <authorList>
            <person name="de Groot N.N."/>
        </authorList>
    </citation>
    <scope>NUCLEOTIDE SEQUENCE [LARGE SCALE GENOMIC DNA]</scope>
    <source>
        <strain evidence="10 11">StLB037</strain>
    </source>
</reference>
<dbReference type="InterPro" id="IPR002155">
    <property type="entry name" value="Thiolase"/>
</dbReference>
<dbReference type="AlphaFoldDB" id="A0A1H0MS51"/>
<dbReference type="InterPro" id="IPR020617">
    <property type="entry name" value="Thiolase_C"/>
</dbReference>
<dbReference type="Proteomes" id="UP000186456">
    <property type="component" value="Unassembled WGS sequence"/>
</dbReference>
<keyword evidence="4 7" id="KW-0012">Acyltransferase</keyword>
<dbReference type="PROSITE" id="PS00098">
    <property type="entry name" value="THIOLASE_1"/>
    <property type="match status" value="1"/>
</dbReference>
<name>A0A1H0MS51_MICTS</name>
<evidence type="ECO:0000256" key="6">
    <source>
        <dbReference type="ARBA" id="ARBA00040529"/>
    </source>
</evidence>
<dbReference type="InterPro" id="IPR020616">
    <property type="entry name" value="Thiolase_N"/>
</dbReference>
<comment type="similarity">
    <text evidence="1 7">Belongs to the thiolase-like superfamily. Thiolase family.</text>
</comment>
<sequence length="576" mass="60042">MSAPKIVLVSGARTPIGSFGGALSGVDAYELGAVAVSEALRRAGVAKDDVDEVVMGCIAQNGPDAYNARRVALAAGLPTRVPAFTVNRLCGSGLQAIWSAAQELRWGGIDVAVAGGDESMSRTPFLEYGARGNSRLGDRTLLDGTLAILTDPFSGRHMGTTAEVVASRFSVSREEQDAFAVESQRRAATDAARAAFSEEIVPVTTGGRKPIEVSVDEHPRPGTTMEALAGLRPAFEKDGSVTAGNSSGINDGAAATVLMREDDVRERGLTGLATLEAVTTAGVDPEIMGYAPIIALQRLWEQTGLTPADVDVIELNEAFAAQAVAVIRDGGLDPEKVNPYGGAIALGHPVGATGAILTVRAALDLQRRDLEYAVVTMCIGGGQALAALLRRYRPGAGARALARGVRKCRLAALQATGNDPSRGVRVRSDPSRGRREGQEHVDLVFGVEREAGTLVEAAGGAALQHVQARRAVVRFGQHLCQHGAADAATLQRGCQVEVLDPAARSVGPDRDGAGIRPVDDDDARPLRVEAVAQALAHAMFVEAAEAFEVGAQHLGAQLDEPLDVTGDGRAQAKLHP</sequence>
<dbReference type="SUPFAM" id="SSF53901">
    <property type="entry name" value="Thiolase-like"/>
    <property type="match status" value="2"/>
</dbReference>
<dbReference type="Gene3D" id="3.40.47.10">
    <property type="match status" value="1"/>
</dbReference>
<dbReference type="CDD" id="cd00751">
    <property type="entry name" value="thiolase"/>
    <property type="match status" value="1"/>
</dbReference>
<dbReference type="InterPro" id="IPR020610">
    <property type="entry name" value="Thiolase_AS"/>
</dbReference>
<evidence type="ECO:0000256" key="1">
    <source>
        <dbReference type="ARBA" id="ARBA00010982"/>
    </source>
</evidence>
<evidence type="ECO:0000256" key="5">
    <source>
        <dbReference type="ARBA" id="ARBA00030755"/>
    </source>
</evidence>
<protein>
    <recommendedName>
        <fullName evidence="6">Probable acetyl-CoA acetyltransferase</fullName>
        <ecNumber evidence="2">2.3.1.9</ecNumber>
    </recommendedName>
    <alternativeName>
        <fullName evidence="5">Acetoacetyl-CoA thiolase</fullName>
    </alternativeName>
</protein>
<dbReference type="PANTHER" id="PTHR18919:SF107">
    <property type="entry name" value="ACETYL-COA ACETYLTRANSFERASE, CYTOSOLIC"/>
    <property type="match status" value="1"/>
</dbReference>
<dbReference type="PANTHER" id="PTHR18919">
    <property type="entry name" value="ACETYL-COA C-ACYLTRANSFERASE"/>
    <property type="match status" value="1"/>
</dbReference>
<dbReference type="PROSITE" id="PS00737">
    <property type="entry name" value="THIOLASE_2"/>
    <property type="match status" value="1"/>
</dbReference>
<evidence type="ECO:0000313" key="11">
    <source>
        <dbReference type="Proteomes" id="UP000186456"/>
    </source>
</evidence>